<name>A0A8I2KJZ4_9GAMM</name>
<dbReference type="EMBL" id="WEIA01000002">
    <property type="protein sequence ID" value="NLR20450.1"/>
    <property type="molecule type" value="Genomic_DNA"/>
</dbReference>
<evidence type="ECO:0000313" key="2">
    <source>
        <dbReference type="EMBL" id="WOX30062.1"/>
    </source>
</evidence>
<proteinExistence type="predicted"/>
<keyword evidence="4" id="KW-1185">Reference proteome</keyword>
<accession>A0A8I2KJZ4</accession>
<dbReference type="PROSITE" id="PS51257">
    <property type="entry name" value="PROKAR_LIPOPROTEIN"/>
    <property type="match status" value="1"/>
</dbReference>
<dbReference type="Proteomes" id="UP001304419">
    <property type="component" value="Chromosome 1"/>
</dbReference>
<reference evidence="1" key="1">
    <citation type="submission" date="2019-10" db="EMBL/GenBank/DDBJ databases">
        <authorList>
            <person name="Paulsen S."/>
        </authorList>
    </citation>
    <scope>NUCLEOTIDE SEQUENCE</scope>
    <source>
        <strain evidence="1">LMG 19692</strain>
    </source>
</reference>
<gene>
    <name evidence="1" type="ORF">F9Y85_03795</name>
    <name evidence="2" type="ORF">R5H13_07270</name>
</gene>
<evidence type="ECO:0000313" key="4">
    <source>
        <dbReference type="Proteomes" id="UP001304419"/>
    </source>
</evidence>
<evidence type="ECO:0000313" key="1">
    <source>
        <dbReference type="EMBL" id="NLR20450.1"/>
    </source>
</evidence>
<dbReference type="Proteomes" id="UP000646877">
    <property type="component" value="Unassembled WGS sequence"/>
</dbReference>
<dbReference type="RefSeq" id="WP_039492321.1">
    <property type="nucleotide sequence ID" value="NZ_CBCSDF010000002.1"/>
</dbReference>
<protein>
    <recommendedName>
        <fullName evidence="5">Lipoprotein</fullName>
    </recommendedName>
</protein>
<evidence type="ECO:0000313" key="3">
    <source>
        <dbReference type="Proteomes" id="UP000646877"/>
    </source>
</evidence>
<dbReference type="AlphaFoldDB" id="A0A8I2KJZ4"/>
<evidence type="ECO:0008006" key="5">
    <source>
        <dbReference type="Google" id="ProtNLM"/>
    </source>
</evidence>
<organism evidence="1 3">
    <name type="scientific">Pseudoalteromonas maricaloris</name>
    <dbReference type="NCBI Taxonomy" id="184924"/>
    <lineage>
        <taxon>Bacteria</taxon>
        <taxon>Pseudomonadati</taxon>
        <taxon>Pseudomonadota</taxon>
        <taxon>Gammaproteobacteria</taxon>
        <taxon>Alteromonadales</taxon>
        <taxon>Pseudoalteromonadaceae</taxon>
        <taxon>Pseudoalteromonas</taxon>
    </lineage>
</organism>
<dbReference type="EMBL" id="CP137578">
    <property type="protein sequence ID" value="WOX30062.1"/>
    <property type="molecule type" value="Genomic_DNA"/>
</dbReference>
<reference evidence="2 4" key="2">
    <citation type="submission" date="2023-10" db="EMBL/GenBank/DDBJ databases">
        <title>To unveil natural product biosynthetic capacity in Pseudoalteromonas.</title>
        <authorList>
            <person name="Wang J."/>
        </authorList>
    </citation>
    <scope>NUCLEOTIDE SEQUENCE [LARGE SCALE GENOMIC DNA]</scope>
    <source>
        <strain evidence="2 4">DSM 15914</strain>
    </source>
</reference>
<sequence>MKRILLSVGLAVWLSGCAHHDDVRPSSDGVHNIMLFSDSRDAGSKEALKQARHYCKQADMVAYVVNLDIIYNSDTPESTYITQKGVANAVEAAGMAMWIFGRNSVDDAGAAMTIGGGIADGALGNPYDVRLNFKCG</sequence>